<dbReference type="EMBL" id="BSSD01000006">
    <property type="protein sequence ID" value="GLW93416.1"/>
    <property type="molecule type" value="Genomic_DNA"/>
</dbReference>
<sequence>MRVAICGAGIAGLALANRLAANGITVVLLERAPGPRPQGYLIDFFGPGYDAIAQMGLLPAIERFGYRIDEASLVDDTGKCRARISYSRFAEAVDGKLISVLRPDLERVLRESLPTSVDLRFATTVTTIANESNGVRVTLDDGTELAADLLVGADGVHSAVRGHTFGADDRFVRHLGLHTAAFQYPDPRPGTDNRITLTDTVDRQIGHYALRDGRVAVFAVHRAPDPGLPADPRAKIVDTYASLAPEVIRHCPDDFYYDQVAQVIMPAWSRGRVVLIGDAAHAVSLLAGQGASLGIGGAFVLADRLSRLPIDAALTDYERLWRPVVLGRQRAGRAGARWFLPRSRWELVVRRQALRLADLPWLSRVAAARITGKPTTLITDLAGA</sequence>
<reference evidence="2" key="1">
    <citation type="submission" date="2023-02" db="EMBL/GenBank/DDBJ databases">
        <title>Actinokineospora globicatena NBRC 15670.</title>
        <authorList>
            <person name="Ichikawa N."/>
            <person name="Sato H."/>
            <person name="Tonouchi N."/>
        </authorList>
    </citation>
    <scope>NUCLEOTIDE SEQUENCE</scope>
    <source>
        <strain evidence="2">NBRC 15670</strain>
    </source>
</reference>
<dbReference type="GO" id="GO:0071949">
    <property type="term" value="F:FAD binding"/>
    <property type="evidence" value="ECO:0007669"/>
    <property type="project" value="InterPro"/>
</dbReference>
<dbReference type="Proteomes" id="UP001165042">
    <property type="component" value="Unassembled WGS sequence"/>
</dbReference>
<feature type="domain" description="FAD-binding" evidence="1">
    <location>
        <begin position="2"/>
        <end position="306"/>
    </location>
</feature>
<proteinExistence type="predicted"/>
<dbReference type="InterPro" id="IPR036188">
    <property type="entry name" value="FAD/NAD-bd_sf"/>
</dbReference>
<name>A0A9W6QNU0_9PSEU</name>
<dbReference type="Pfam" id="PF01494">
    <property type="entry name" value="FAD_binding_3"/>
    <property type="match status" value="1"/>
</dbReference>
<protein>
    <submittedName>
        <fullName evidence="2">FAD-dependent oxidoreductase</fullName>
    </submittedName>
</protein>
<organism evidence="2 3">
    <name type="scientific">Actinokineospora globicatena</name>
    <dbReference type="NCBI Taxonomy" id="103729"/>
    <lineage>
        <taxon>Bacteria</taxon>
        <taxon>Bacillati</taxon>
        <taxon>Actinomycetota</taxon>
        <taxon>Actinomycetes</taxon>
        <taxon>Pseudonocardiales</taxon>
        <taxon>Pseudonocardiaceae</taxon>
        <taxon>Actinokineospora</taxon>
    </lineage>
</organism>
<evidence type="ECO:0000313" key="2">
    <source>
        <dbReference type="EMBL" id="GLW93416.1"/>
    </source>
</evidence>
<gene>
    <name evidence="2" type="ORF">Aglo03_42320</name>
</gene>
<dbReference type="PANTHER" id="PTHR46865:SF8">
    <property type="entry name" value="POSSIBLE OXIDOREDUCTASE"/>
    <property type="match status" value="1"/>
</dbReference>
<dbReference type="PRINTS" id="PR00420">
    <property type="entry name" value="RNGMNOXGNASE"/>
</dbReference>
<keyword evidence="3" id="KW-1185">Reference proteome</keyword>
<dbReference type="Gene3D" id="3.50.50.60">
    <property type="entry name" value="FAD/NAD(P)-binding domain"/>
    <property type="match status" value="1"/>
</dbReference>
<dbReference type="Gene3D" id="3.30.9.10">
    <property type="entry name" value="D-Amino Acid Oxidase, subunit A, domain 2"/>
    <property type="match status" value="1"/>
</dbReference>
<dbReference type="AlphaFoldDB" id="A0A9W6QNU0"/>
<evidence type="ECO:0000313" key="3">
    <source>
        <dbReference type="Proteomes" id="UP001165042"/>
    </source>
</evidence>
<dbReference type="PANTHER" id="PTHR46865">
    <property type="entry name" value="OXIDOREDUCTASE-RELATED"/>
    <property type="match status" value="1"/>
</dbReference>
<dbReference type="SUPFAM" id="SSF51905">
    <property type="entry name" value="FAD/NAD(P)-binding domain"/>
    <property type="match status" value="1"/>
</dbReference>
<evidence type="ECO:0000259" key="1">
    <source>
        <dbReference type="Pfam" id="PF01494"/>
    </source>
</evidence>
<dbReference type="InterPro" id="IPR002938">
    <property type="entry name" value="FAD-bd"/>
</dbReference>
<comment type="caution">
    <text evidence="2">The sequence shown here is derived from an EMBL/GenBank/DDBJ whole genome shotgun (WGS) entry which is preliminary data.</text>
</comment>
<dbReference type="InterPro" id="IPR051704">
    <property type="entry name" value="FAD_aromatic-hydroxylase"/>
</dbReference>
<accession>A0A9W6QNU0</accession>
<dbReference type="RefSeq" id="WP_285611769.1">
    <property type="nucleotide sequence ID" value="NZ_BSSD01000006.1"/>
</dbReference>